<name>A0A516KI21_9BACI</name>
<organism evidence="2 3">
    <name type="scientific">Radiobacillus deserti</name>
    <dbReference type="NCBI Taxonomy" id="2594883"/>
    <lineage>
        <taxon>Bacteria</taxon>
        <taxon>Bacillati</taxon>
        <taxon>Bacillota</taxon>
        <taxon>Bacilli</taxon>
        <taxon>Bacillales</taxon>
        <taxon>Bacillaceae</taxon>
        <taxon>Radiobacillus</taxon>
    </lineage>
</organism>
<dbReference type="Pfam" id="PF13217">
    <property type="entry name" value="DUF4025"/>
    <property type="match status" value="1"/>
</dbReference>
<gene>
    <name evidence="2" type="ORF">FN924_13055</name>
</gene>
<reference evidence="2 3" key="1">
    <citation type="submission" date="2019-07" db="EMBL/GenBank/DDBJ databases">
        <authorList>
            <person name="Li J."/>
        </authorList>
    </citation>
    <scope>NUCLEOTIDE SEQUENCE [LARGE SCALE GENOMIC DNA]</scope>
    <source>
        <strain evidence="2 3">TKL69</strain>
    </source>
</reference>
<dbReference type="AlphaFoldDB" id="A0A516KI21"/>
<dbReference type="KEGG" id="aqt:FN924_13055"/>
<accession>A0A516KI21</accession>
<dbReference type="Proteomes" id="UP000315215">
    <property type="component" value="Chromosome"/>
</dbReference>
<proteinExistence type="predicted"/>
<evidence type="ECO:0000313" key="3">
    <source>
        <dbReference type="Proteomes" id="UP000315215"/>
    </source>
</evidence>
<dbReference type="OrthoDB" id="2476089at2"/>
<dbReference type="InterPro" id="IPR025100">
    <property type="entry name" value="DUF4025"/>
</dbReference>
<evidence type="ECO:0000313" key="2">
    <source>
        <dbReference type="EMBL" id="QDP41039.1"/>
    </source>
</evidence>
<protein>
    <submittedName>
        <fullName evidence="2">DUF4025 domain-containing protein</fullName>
    </submittedName>
</protein>
<sequence length="69" mass="7890">MKKQVKWHVKFFQPEQYNSNDETEQGLAVTHEQASDTLVEGTIDGRIDNVKRNGSLKNGQGRDIPREGY</sequence>
<evidence type="ECO:0000256" key="1">
    <source>
        <dbReference type="SAM" id="MobiDB-lite"/>
    </source>
</evidence>
<dbReference type="EMBL" id="CP041666">
    <property type="protein sequence ID" value="QDP41039.1"/>
    <property type="molecule type" value="Genomic_DNA"/>
</dbReference>
<feature type="region of interest" description="Disordered" evidence="1">
    <location>
        <begin position="39"/>
        <end position="69"/>
    </location>
</feature>
<keyword evidence="3" id="KW-1185">Reference proteome</keyword>